<dbReference type="GO" id="GO:0060271">
    <property type="term" value="P:cilium assembly"/>
    <property type="evidence" value="ECO:0007669"/>
    <property type="project" value="InterPro"/>
</dbReference>
<dbReference type="EMBL" id="CAJHNJ030000070">
    <property type="protein sequence ID" value="CAG9133950.1"/>
    <property type="molecule type" value="Genomic_DNA"/>
</dbReference>
<dbReference type="PANTHER" id="PTHR21274:SF0">
    <property type="entry name" value="MECKELIN"/>
    <property type="match status" value="1"/>
</dbReference>
<organism evidence="3 4">
    <name type="scientific">Plutella xylostella</name>
    <name type="common">Diamondback moth</name>
    <name type="synonym">Plutella maculipennis</name>
    <dbReference type="NCBI Taxonomy" id="51655"/>
    <lineage>
        <taxon>Eukaryota</taxon>
        <taxon>Metazoa</taxon>
        <taxon>Ecdysozoa</taxon>
        <taxon>Arthropoda</taxon>
        <taxon>Hexapoda</taxon>
        <taxon>Insecta</taxon>
        <taxon>Pterygota</taxon>
        <taxon>Neoptera</taxon>
        <taxon>Endopterygota</taxon>
        <taxon>Lepidoptera</taxon>
        <taxon>Glossata</taxon>
        <taxon>Ditrysia</taxon>
        <taxon>Yponomeutoidea</taxon>
        <taxon>Plutellidae</taxon>
        <taxon>Plutella</taxon>
    </lineage>
</organism>
<feature type="transmembrane region" description="Helical" evidence="1">
    <location>
        <begin position="471"/>
        <end position="495"/>
    </location>
</feature>
<dbReference type="GO" id="GO:0036038">
    <property type="term" value="C:MKS complex"/>
    <property type="evidence" value="ECO:0007669"/>
    <property type="project" value="InterPro"/>
</dbReference>
<keyword evidence="4" id="KW-1185">Reference proteome</keyword>
<dbReference type="Proteomes" id="UP000653454">
    <property type="component" value="Unassembled WGS sequence"/>
</dbReference>
<dbReference type="SUPFAM" id="SSF57184">
    <property type="entry name" value="Growth factor receptor domain"/>
    <property type="match status" value="1"/>
</dbReference>
<dbReference type="InterPro" id="IPR009030">
    <property type="entry name" value="Growth_fac_rcpt_cys_sf"/>
</dbReference>
<feature type="chain" id="PRO_5035945374" evidence="2">
    <location>
        <begin position="19"/>
        <end position="859"/>
    </location>
</feature>
<dbReference type="InterPro" id="IPR019170">
    <property type="entry name" value="Meckelin"/>
</dbReference>
<proteinExistence type="predicted"/>
<evidence type="ECO:0000256" key="2">
    <source>
        <dbReference type="SAM" id="SignalP"/>
    </source>
</evidence>
<protein>
    <submittedName>
        <fullName evidence="3">(diamondback moth) hypothetical protein</fullName>
    </submittedName>
</protein>
<reference evidence="3" key="1">
    <citation type="submission" date="2020-11" db="EMBL/GenBank/DDBJ databases">
        <authorList>
            <person name="Whiteford S."/>
        </authorList>
    </citation>
    <scope>NUCLEOTIDE SEQUENCE</scope>
</reference>
<gene>
    <name evidence="3" type="ORF">PLXY2_LOCUS12236</name>
</gene>
<keyword evidence="1" id="KW-1133">Transmembrane helix</keyword>
<feature type="signal peptide" evidence="2">
    <location>
        <begin position="1"/>
        <end position="18"/>
    </location>
</feature>
<keyword evidence="1" id="KW-0472">Membrane</keyword>
<name>A0A8S4G0Q3_PLUXY</name>
<dbReference type="AlphaFoldDB" id="A0A8S4G0Q3"/>
<accession>A0A8S4G0Q3</accession>
<dbReference type="Pfam" id="PF09773">
    <property type="entry name" value="Meckelin"/>
    <property type="match status" value="2"/>
</dbReference>
<comment type="caution">
    <text evidence="3">The sequence shown here is derived from an EMBL/GenBank/DDBJ whole genome shotgun (WGS) entry which is preliminary data.</text>
</comment>
<feature type="transmembrane region" description="Helical" evidence="1">
    <location>
        <begin position="438"/>
        <end position="459"/>
    </location>
</feature>
<evidence type="ECO:0000256" key="1">
    <source>
        <dbReference type="SAM" id="Phobius"/>
    </source>
</evidence>
<sequence length="859" mass="94374">MTSSRYVLIYLLVHLTLGVEWPQSCSPGQYFDPGLMVCQACPANSSMVPDADGFSCTCSPGSRRESPTRCLRCSSSEQLAADGGACVPRRCQKDAAGRVACRKCPADYIAVTKNWDGSPLREVQCVKCARGYRPQGHACVRCDACACARNHVPVRGSCVPKAYLTTRPKYEEKMMTANELLDVVKFEYLCTLGDVRACRRLGNACVRSFYPADRGGPCRLWTQPAHVPRPVGLPLLLLDLSSNNGKNLGEIQLSSNKVSLLLTTITHTSDGGMKLPERRIDSSCFLPKSILIGRDLSIDCKFNISDLEKLDVGHTLAPYISINGNYQPIPVAIRKPNGKIVQVGGEMILIKQKRAEWPSNKFRRYFLLANATFALNNITSTVYLRTFTVFLKVLREKTKSGGMTVSVSVEAQYASKSPLSTSVPVSFRVHCDLPPAGVLRGLEIWGGVFGAFLAVYAVIQWRGAVKRGALYISLLPIMTGCIADALYFAALFSSLHTAAAEAGAPGLPLSRGEEHTVAAFVYAAVSLKIVKVAWVNWKQCSCDIFLMDWSEYNPQTKVSPVLEKSSAWKAAMVAREWSLMQARRRVHPGFTVALTLILIHLTSPWQASLPPSAACRWALHSACWWAGYLLLAGARWLADRLMTSPAATLPRLCEGLGVSVLVFQEELYAHYVHGRNDDSPDARALSGPLSSCRVVCAPQFRCGSLVLFNLTLLSLTVYKQLSVSGPGYLGDNEARRALLSRFLAAFFERALDGMRWVGCERSLLERLLDVEVTSREAGATSVLLYDPQDNTASCFMMTWWGEEWCLVTLDAALLGVTLVSGGEPLLAGLVVLCAWQVSSRLRHWLGCRNVKKKTDVHFI</sequence>
<evidence type="ECO:0000313" key="4">
    <source>
        <dbReference type="Proteomes" id="UP000653454"/>
    </source>
</evidence>
<keyword evidence="2" id="KW-0732">Signal</keyword>
<evidence type="ECO:0000313" key="3">
    <source>
        <dbReference type="EMBL" id="CAG9133950.1"/>
    </source>
</evidence>
<dbReference type="PANTHER" id="PTHR21274">
    <property type="entry name" value="MECKELIN"/>
    <property type="match status" value="1"/>
</dbReference>
<keyword evidence="1" id="KW-0812">Transmembrane</keyword>